<dbReference type="GO" id="GO:0003676">
    <property type="term" value="F:nucleic acid binding"/>
    <property type="evidence" value="ECO:0007669"/>
    <property type="project" value="InterPro"/>
</dbReference>
<evidence type="ECO:0000256" key="1">
    <source>
        <dbReference type="ARBA" id="ARBA00022490"/>
    </source>
</evidence>
<dbReference type="InterPro" id="IPR025824">
    <property type="entry name" value="OB-fold_nuc-bd_dom"/>
</dbReference>
<comment type="similarity">
    <text evidence="5 6">Belongs to the XseA family.</text>
</comment>
<dbReference type="Pfam" id="PF02601">
    <property type="entry name" value="Exonuc_VII_L"/>
    <property type="match status" value="1"/>
</dbReference>
<protein>
    <recommendedName>
        <fullName evidence="5">Exodeoxyribonuclease 7 large subunit</fullName>
        <ecNumber evidence="5">3.1.11.6</ecNumber>
    </recommendedName>
    <alternativeName>
        <fullName evidence="5">Exodeoxyribonuclease VII large subunit</fullName>
        <shortName evidence="5">Exonuclease VII large subunit</shortName>
    </alternativeName>
</protein>
<dbReference type="AlphaFoldDB" id="A0A420WC60"/>
<evidence type="ECO:0000259" key="8">
    <source>
        <dbReference type="Pfam" id="PF02601"/>
    </source>
</evidence>
<evidence type="ECO:0000256" key="6">
    <source>
        <dbReference type="RuleBase" id="RU004355"/>
    </source>
</evidence>
<dbReference type="OrthoDB" id="9802795at2"/>
<dbReference type="EMBL" id="RBIG01000003">
    <property type="protein sequence ID" value="RKQ68492.1"/>
    <property type="molecule type" value="Genomic_DNA"/>
</dbReference>
<keyword evidence="1 5" id="KW-0963">Cytoplasm</keyword>
<comment type="catalytic activity">
    <reaction evidence="5 6">
        <text>Exonucleolytic cleavage in either 5'- to 3'- or 3'- to 5'-direction to yield nucleoside 5'-phosphates.</text>
        <dbReference type="EC" id="3.1.11.6"/>
    </reaction>
</comment>
<dbReference type="PANTHER" id="PTHR30008:SF0">
    <property type="entry name" value="EXODEOXYRIBONUCLEASE 7 LARGE SUBUNIT"/>
    <property type="match status" value="1"/>
</dbReference>
<dbReference type="HAMAP" id="MF_00378">
    <property type="entry name" value="Exonuc_7_L"/>
    <property type="match status" value="1"/>
</dbReference>
<evidence type="ECO:0000259" key="9">
    <source>
        <dbReference type="Pfam" id="PF13742"/>
    </source>
</evidence>
<dbReference type="GO" id="GO:0005737">
    <property type="term" value="C:cytoplasm"/>
    <property type="evidence" value="ECO:0007669"/>
    <property type="project" value="UniProtKB-SubCell"/>
</dbReference>
<dbReference type="InterPro" id="IPR003753">
    <property type="entry name" value="Exonuc_VII_L"/>
</dbReference>
<evidence type="ECO:0000256" key="7">
    <source>
        <dbReference type="SAM" id="MobiDB-lite"/>
    </source>
</evidence>
<dbReference type="InterPro" id="IPR020579">
    <property type="entry name" value="Exonuc_VII_lsu_C"/>
</dbReference>
<evidence type="ECO:0000256" key="2">
    <source>
        <dbReference type="ARBA" id="ARBA00022722"/>
    </source>
</evidence>
<evidence type="ECO:0000256" key="3">
    <source>
        <dbReference type="ARBA" id="ARBA00022801"/>
    </source>
</evidence>
<dbReference type="Proteomes" id="UP000277424">
    <property type="component" value="Unassembled WGS sequence"/>
</dbReference>
<dbReference type="PANTHER" id="PTHR30008">
    <property type="entry name" value="EXODEOXYRIBONUCLEASE 7 LARGE SUBUNIT"/>
    <property type="match status" value="1"/>
</dbReference>
<feature type="domain" description="Exonuclease VII large subunit C-terminal" evidence="8">
    <location>
        <begin position="136"/>
        <end position="361"/>
    </location>
</feature>
<gene>
    <name evidence="5" type="primary">xseA</name>
    <name evidence="10" type="ORF">BCL74_2972</name>
</gene>
<dbReference type="GO" id="GO:0008855">
    <property type="term" value="F:exodeoxyribonuclease VII activity"/>
    <property type="evidence" value="ECO:0007669"/>
    <property type="project" value="UniProtKB-UniRule"/>
</dbReference>
<accession>A0A420WC60</accession>
<feature type="compositionally biased region" description="Pro residues" evidence="7">
    <location>
        <begin position="524"/>
        <end position="534"/>
    </location>
</feature>
<comment type="subunit">
    <text evidence="5">Heterooligomer composed of large and small subunits.</text>
</comment>
<organism evidence="10 11">
    <name type="scientific">Oceanibaculum indicum</name>
    <dbReference type="NCBI Taxonomy" id="526216"/>
    <lineage>
        <taxon>Bacteria</taxon>
        <taxon>Pseudomonadati</taxon>
        <taxon>Pseudomonadota</taxon>
        <taxon>Alphaproteobacteria</taxon>
        <taxon>Rhodospirillales</taxon>
        <taxon>Oceanibaculaceae</taxon>
        <taxon>Oceanibaculum</taxon>
    </lineage>
</organism>
<comment type="caution">
    <text evidence="10">The sequence shown here is derived from an EMBL/GenBank/DDBJ whole genome shotgun (WGS) entry which is preliminary data.</text>
</comment>
<evidence type="ECO:0000256" key="4">
    <source>
        <dbReference type="ARBA" id="ARBA00022839"/>
    </source>
</evidence>
<dbReference type="GO" id="GO:0006308">
    <property type="term" value="P:DNA catabolic process"/>
    <property type="evidence" value="ECO:0007669"/>
    <property type="project" value="UniProtKB-UniRule"/>
</dbReference>
<dbReference type="RefSeq" id="WP_121221168.1">
    <property type="nucleotide sequence ID" value="NZ_RBIG01000003.1"/>
</dbReference>
<reference evidence="10 11" key="1">
    <citation type="submission" date="2018-10" db="EMBL/GenBank/DDBJ databases">
        <title>Comparative analysis of microorganisms from saline springs in Andes Mountain Range, Colombia.</title>
        <authorList>
            <person name="Rubin E."/>
        </authorList>
    </citation>
    <scope>NUCLEOTIDE SEQUENCE [LARGE SCALE GENOMIC DNA]</scope>
    <source>
        <strain evidence="10 11">USBA 36</strain>
    </source>
</reference>
<dbReference type="CDD" id="cd04489">
    <property type="entry name" value="ExoVII_LU_OBF"/>
    <property type="match status" value="1"/>
</dbReference>
<keyword evidence="4 5" id="KW-0269">Exonuclease</keyword>
<dbReference type="EC" id="3.1.11.6" evidence="5"/>
<dbReference type="GO" id="GO:0009318">
    <property type="term" value="C:exodeoxyribonuclease VII complex"/>
    <property type="evidence" value="ECO:0007669"/>
    <property type="project" value="UniProtKB-UniRule"/>
</dbReference>
<keyword evidence="3 5" id="KW-0378">Hydrolase</keyword>
<comment type="subcellular location">
    <subcellularLocation>
        <location evidence="5 6">Cytoplasm</location>
    </subcellularLocation>
</comment>
<evidence type="ECO:0000256" key="5">
    <source>
        <dbReference type="HAMAP-Rule" id="MF_00378"/>
    </source>
</evidence>
<proteinExistence type="inferred from homology"/>
<name>A0A420WC60_9PROT</name>
<feature type="domain" description="OB-fold nucleic acid binding" evidence="9">
    <location>
        <begin position="20"/>
        <end position="113"/>
    </location>
</feature>
<evidence type="ECO:0000313" key="11">
    <source>
        <dbReference type="Proteomes" id="UP000277424"/>
    </source>
</evidence>
<dbReference type="Pfam" id="PF13742">
    <property type="entry name" value="tRNA_anti_2"/>
    <property type="match status" value="1"/>
</dbReference>
<evidence type="ECO:0000313" key="10">
    <source>
        <dbReference type="EMBL" id="RKQ68492.1"/>
    </source>
</evidence>
<comment type="function">
    <text evidence="5">Bidirectionally degrades single-stranded DNA into large acid-insoluble oligonucleotides, which are then degraded further into small acid-soluble oligonucleotides.</text>
</comment>
<keyword evidence="2 5" id="KW-0540">Nuclease</keyword>
<sequence>MTFDTLQNEPGSTPGNVPVFSVGELSQAVKRTIEGTFERVRVRGEVSGFKRHSSGHLYLSLKDDQAVLAAVCWRGQAGRLSIQPEDGMEVICVGRLTTYPGQSKYQLVVEQMELAGEGALLKLLEERKRKLAAEGLFATERKRALPYLPRVIGVITSPTGAVIRDILHRLADRFPRHVLVWPVAVQGEASAAQVAAAVRGFNELPADGPVPRPDVLIVARGGGSLEDLWGFNEEIVVRAVADSAIPVISAVGHETDTTLIDFASDRRAPTPTAAAEMAVPVRADLEAAVRTADLRLFQAMARGLADRRKYLDAMARALGDPQTLLGAAVQRLDVAAERLENGVAAGLRQRRSDVAARAARLVHPHQLLAAKGQALAAGTRALDQAMAGQLDRSRARRDRVAARLHSGLFASELRVAADRVRRAATDLDGSTGRLLKAADDRLRAQGRLLESYSFRNVLDRGFALVRDADGHVLRRAADTSVGQAVSLHFADGSAGAVIGGADTDAPSKPRPAPKTAPKATPAASSPPPKQGSLL</sequence>
<dbReference type="NCBIfam" id="TIGR00237">
    <property type="entry name" value="xseA"/>
    <property type="match status" value="1"/>
</dbReference>
<feature type="region of interest" description="Disordered" evidence="7">
    <location>
        <begin position="498"/>
        <end position="534"/>
    </location>
</feature>